<sequence length="112" mass="12983">MFSTPFHPQNDVYHSSIQMVSFETLYSRRCRSSIAWFEIGVVTLTGPELSHEAMKKVQLIRERLKIVQSRTKSYADYLKISPMNGVMILGNKGKLSGRYTYQILRRFGKVAY</sequence>
<organism evidence="1 2">
    <name type="scientific">Solanum verrucosum</name>
    <dbReference type="NCBI Taxonomy" id="315347"/>
    <lineage>
        <taxon>Eukaryota</taxon>
        <taxon>Viridiplantae</taxon>
        <taxon>Streptophyta</taxon>
        <taxon>Embryophyta</taxon>
        <taxon>Tracheophyta</taxon>
        <taxon>Spermatophyta</taxon>
        <taxon>Magnoliopsida</taxon>
        <taxon>eudicotyledons</taxon>
        <taxon>Gunneridae</taxon>
        <taxon>Pentapetalae</taxon>
        <taxon>asterids</taxon>
        <taxon>lamiids</taxon>
        <taxon>Solanales</taxon>
        <taxon>Solanaceae</taxon>
        <taxon>Solanoideae</taxon>
        <taxon>Solaneae</taxon>
        <taxon>Solanum</taxon>
    </lineage>
</organism>
<reference evidence="1" key="1">
    <citation type="submission" date="2023-08" db="EMBL/GenBank/DDBJ databases">
        <title>A de novo genome assembly of Solanum verrucosum Schlechtendal, a Mexican diploid species geographically isolated from the other diploid A-genome species in potato relatives.</title>
        <authorList>
            <person name="Hosaka K."/>
        </authorList>
    </citation>
    <scope>NUCLEOTIDE SEQUENCE</scope>
    <source>
        <tissue evidence="1">Young leaves</tissue>
    </source>
</reference>
<gene>
    <name evidence="1" type="ORF">MTR67_039518</name>
</gene>
<name>A0AAF0UH16_SOLVR</name>
<accession>A0AAF0UH16</accession>
<proteinExistence type="predicted"/>
<dbReference type="PANTHER" id="PTHR45835:SF91">
    <property type="entry name" value="RETROTRANSPOSON, TY3-GYPSY SUBCLASS-LIKE PROTEIN"/>
    <property type="match status" value="1"/>
</dbReference>
<keyword evidence="2" id="KW-1185">Reference proteome</keyword>
<evidence type="ECO:0000313" key="1">
    <source>
        <dbReference type="EMBL" id="WMV46133.1"/>
    </source>
</evidence>
<dbReference type="PANTHER" id="PTHR45835">
    <property type="entry name" value="YALI0A06105P"/>
    <property type="match status" value="1"/>
</dbReference>
<dbReference type="Proteomes" id="UP001234989">
    <property type="component" value="Chromosome 9"/>
</dbReference>
<evidence type="ECO:0000313" key="2">
    <source>
        <dbReference type="Proteomes" id="UP001234989"/>
    </source>
</evidence>
<dbReference type="EMBL" id="CP133620">
    <property type="protein sequence ID" value="WMV46133.1"/>
    <property type="molecule type" value="Genomic_DNA"/>
</dbReference>
<protein>
    <submittedName>
        <fullName evidence="1">Uncharacterized protein</fullName>
    </submittedName>
</protein>
<dbReference type="AlphaFoldDB" id="A0AAF0UH16"/>